<sequence length="78" mass="9161">MNLTQQMMLALKEFINVHEVSITECPHFHKGKKMVDQTGDYLIVYFHSDHGKFVYTFKGMEDTYFFLIDPDPNNRGSI</sequence>
<evidence type="ECO:0000313" key="1">
    <source>
        <dbReference type="EMBL" id="WFT75692.1"/>
    </source>
</evidence>
<keyword evidence="2" id="KW-1185">Reference proteome</keyword>
<dbReference type="Proteomes" id="UP001221597">
    <property type="component" value="Chromosome"/>
</dbReference>
<protein>
    <submittedName>
        <fullName evidence="1">Uncharacterized protein</fullName>
    </submittedName>
</protein>
<gene>
    <name evidence="1" type="ORF">P9989_04700</name>
</gene>
<organism evidence="1 2">
    <name type="scientific">Halobacillus naozhouensis</name>
    <dbReference type="NCBI Taxonomy" id="554880"/>
    <lineage>
        <taxon>Bacteria</taxon>
        <taxon>Bacillati</taxon>
        <taxon>Bacillota</taxon>
        <taxon>Bacilli</taxon>
        <taxon>Bacillales</taxon>
        <taxon>Bacillaceae</taxon>
        <taxon>Halobacillus</taxon>
    </lineage>
</organism>
<name>A0ABY8IZM4_9BACI</name>
<accession>A0ABY8IZM4</accession>
<proteinExistence type="predicted"/>
<reference evidence="1 2" key="1">
    <citation type="submission" date="2023-04" db="EMBL/GenBank/DDBJ databases">
        <title>Genome sequence of Halobacillus naozhouensis KACC 21980.</title>
        <authorList>
            <person name="Kim S."/>
            <person name="Heo J."/>
            <person name="Kwon S.-W."/>
        </authorList>
    </citation>
    <scope>NUCLEOTIDE SEQUENCE [LARGE SCALE GENOMIC DNA]</scope>
    <source>
        <strain evidence="1 2">KCTC 13234</strain>
    </source>
</reference>
<evidence type="ECO:0000313" key="2">
    <source>
        <dbReference type="Proteomes" id="UP001221597"/>
    </source>
</evidence>
<dbReference type="EMBL" id="CP121671">
    <property type="protein sequence ID" value="WFT75692.1"/>
    <property type="molecule type" value="Genomic_DNA"/>
</dbReference>
<dbReference type="RefSeq" id="WP_283077658.1">
    <property type="nucleotide sequence ID" value="NZ_CP121671.1"/>
</dbReference>